<dbReference type="EMBL" id="CP089984">
    <property type="protein sequence ID" value="WXB16471.1"/>
    <property type="molecule type" value="Genomic_DNA"/>
</dbReference>
<feature type="domain" description="N-acetyltransferase" evidence="3">
    <location>
        <begin position="8"/>
        <end position="161"/>
    </location>
</feature>
<evidence type="ECO:0000313" key="5">
    <source>
        <dbReference type="Proteomes" id="UP001370348"/>
    </source>
</evidence>
<dbReference type="Pfam" id="PF00583">
    <property type="entry name" value="Acetyltransf_1"/>
    <property type="match status" value="1"/>
</dbReference>
<accession>A0ABZ2M367</accession>
<keyword evidence="2" id="KW-0012">Acyltransferase</keyword>
<evidence type="ECO:0000313" key="4">
    <source>
        <dbReference type="EMBL" id="WXB16471.1"/>
    </source>
</evidence>
<proteinExistence type="predicted"/>
<name>A0ABZ2M367_9BACT</name>
<dbReference type="Gene3D" id="3.40.630.30">
    <property type="match status" value="1"/>
</dbReference>
<dbReference type="InterPro" id="IPR050832">
    <property type="entry name" value="Bact_Acetyltransf"/>
</dbReference>
<organism evidence="4 5">
    <name type="scientific">Pendulispora albinea</name>
    <dbReference type="NCBI Taxonomy" id="2741071"/>
    <lineage>
        <taxon>Bacteria</taxon>
        <taxon>Pseudomonadati</taxon>
        <taxon>Myxococcota</taxon>
        <taxon>Myxococcia</taxon>
        <taxon>Myxococcales</taxon>
        <taxon>Sorangiineae</taxon>
        <taxon>Pendulisporaceae</taxon>
        <taxon>Pendulispora</taxon>
    </lineage>
</organism>
<dbReference type="InterPro" id="IPR016181">
    <property type="entry name" value="Acyl_CoA_acyltransferase"/>
</dbReference>
<dbReference type="InterPro" id="IPR000182">
    <property type="entry name" value="GNAT_dom"/>
</dbReference>
<dbReference type="CDD" id="cd04301">
    <property type="entry name" value="NAT_SF"/>
    <property type="match status" value="1"/>
</dbReference>
<keyword evidence="5" id="KW-1185">Reference proteome</keyword>
<evidence type="ECO:0000256" key="2">
    <source>
        <dbReference type="ARBA" id="ARBA00023315"/>
    </source>
</evidence>
<sequence length="161" mass="18107">MSAPDPTVAFRRARREDVPAIVALLADDTIAVQRDAELAEHAPGDAISDYVRAFEAIDLDPRNFLLVAEQHGTIVGTLQLTYIPSLSRRGSERAQVEAVRVHRDLRGRGLGKRMMEWAIDRARERGCRLVQLTTDKRRTDAHRFYAGLGFESSHEGMKLKL</sequence>
<dbReference type="Proteomes" id="UP001370348">
    <property type="component" value="Chromosome"/>
</dbReference>
<evidence type="ECO:0000259" key="3">
    <source>
        <dbReference type="PROSITE" id="PS51186"/>
    </source>
</evidence>
<dbReference type="SUPFAM" id="SSF55729">
    <property type="entry name" value="Acyl-CoA N-acyltransferases (Nat)"/>
    <property type="match status" value="1"/>
</dbReference>
<protein>
    <submittedName>
        <fullName evidence="4">GNAT family N-acetyltransferase</fullName>
    </submittedName>
</protein>
<reference evidence="4 5" key="1">
    <citation type="submission" date="2021-12" db="EMBL/GenBank/DDBJ databases">
        <title>Discovery of the Pendulisporaceae a myxobacterial family with distinct sporulation behavior and unique specialized metabolism.</title>
        <authorList>
            <person name="Garcia R."/>
            <person name="Popoff A."/>
            <person name="Bader C.D."/>
            <person name="Loehr J."/>
            <person name="Walesch S."/>
            <person name="Walt C."/>
            <person name="Boldt J."/>
            <person name="Bunk B."/>
            <person name="Haeckl F.J.F.P.J."/>
            <person name="Gunesch A.P."/>
            <person name="Birkelbach J."/>
            <person name="Nuebel U."/>
            <person name="Pietschmann T."/>
            <person name="Bach T."/>
            <person name="Mueller R."/>
        </authorList>
    </citation>
    <scope>NUCLEOTIDE SEQUENCE [LARGE SCALE GENOMIC DNA]</scope>
    <source>
        <strain evidence="4 5">MSr11954</strain>
    </source>
</reference>
<dbReference type="PANTHER" id="PTHR43877">
    <property type="entry name" value="AMINOALKYLPHOSPHONATE N-ACETYLTRANSFERASE-RELATED-RELATED"/>
    <property type="match status" value="1"/>
</dbReference>
<dbReference type="PROSITE" id="PS51186">
    <property type="entry name" value="GNAT"/>
    <property type="match status" value="1"/>
</dbReference>
<evidence type="ECO:0000256" key="1">
    <source>
        <dbReference type="ARBA" id="ARBA00022679"/>
    </source>
</evidence>
<gene>
    <name evidence="4" type="ORF">LZC94_04140</name>
</gene>
<dbReference type="RefSeq" id="WP_394826095.1">
    <property type="nucleotide sequence ID" value="NZ_CP089984.1"/>
</dbReference>
<keyword evidence="1" id="KW-0808">Transferase</keyword>